<dbReference type="AlphaFoldDB" id="A0A4R5LZ66"/>
<name>A0A4R5LZ66_9BURK</name>
<dbReference type="Pfam" id="PF12833">
    <property type="entry name" value="HTH_18"/>
    <property type="match status" value="1"/>
</dbReference>
<evidence type="ECO:0000259" key="4">
    <source>
        <dbReference type="PROSITE" id="PS01124"/>
    </source>
</evidence>
<evidence type="ECO:0000313" key="6">
    <source>
        <dbReference type="Proteomes" id="UP000295722"/>
    </source>
</evidence>
<dbReference type="PROSITE" id="PS01124">
    <property type="entry name" value="HTH_ARAC_FAMILY_2"/>
    <property type="match status" value="1"/>
</dbReference>
<organism evidence="5 6">
    <name type="scientific">Paraburkholderia silviterrae</name>
    <dbReference type="NCBI Taxonomy" id="2528715"/>
    <lineage>
        <taxon>Bacteria</taxon>
        <taxon>Pseudomonadati</taxon>
        <taxon>Pseudomonadota</taxon>
        <taxon>Betaproteobacteria</taxon>
        <taxon>Burkholderiales</taxon>
        <taxon>Burkholderiaceae</taxon>
        <taxon>Paraburkholderia</taxon>
    </lineage>
</organism>
<dbReference type="RefSeq" id="WP_133199606.1">
    <property type="nucleotide sequence ID" value="NZ_JBHUCW010000044.1"/>
</dbReference>
<dbReference type="PANTHER" id="PTHR46796:SF6">
    <property type="entry name" value="ARAC SUBFAMILY"/>
    <property type="match status" value="1"/>
</dbReference>
<keyword evidence="2" id="KW-0238">DNA-binding</keyword>
<evidence type="ECO:0000256" key="1">
    <source>
        <dbReference type="ARBA" id="ARBA00023015"/>
    </source>
</evidence>
<keyword evidence="6" id="KW-1185">Reference proteome</keyword>
<dbReference type="InterPro" id="IPR050204">
    <property type="entry name" value="AraC_XylS_family_regulators"/>
</dbReference>
<dbReference type="SMART" id="SM00342">
    <property type="entry name" value="HTH_ARAC"/>
    <property type="match status" value="1"/>
</dbReference>
<dbReference type="OrthoDB" id="185346at2"/>
<reference evidence="5 6" key="1">
    <citation type="submission" date="2019-03" db="EMBL/GenBank/DDBJ databases">
        <title>Paraburkholderia sp. 4M-K11, isolated from subtropical forest soil.</title>
        <authorList>
            <person name="Gao Z.-H."/>
            <person name="Qiu L.-H."/>
        </authorList>
    </citation>
    <scope>NUCLEOTIDE SEQUENCE [LARGE SCALE GENOMIC DNA]</scope>
    <source>
        <strain evidence="5 6">4M-K11</strain>
    </source>
</reference>
<dbReference type="Gene3D" id="1.10.10.60">
    <property type="entry name" value="Homeodomain-like"/>
    <property type="match status" value="1"/>
</dbReference>
<dbReference type="Pfam" id="PF14525">
    <property type="entry name" value="AraC_binding_2"/>
    <property type="match status" value="1"/>
</dbReference>
<dbReference type="Proteomes" id="UP000295722">
    <property type="component" value="Unassembled WGS sequence"/>
</dbReference>
<proteinExistence type="predicted"/>
<keyword evidence="3" id="KW-0804">Transcription</keyword>
<dbReference type="GO" id="GO:0003700">
    <property type="term" value="F:DNA-binding transcription factor activity"/>
    <property type="evidence" value="ECO:0007669"/>
    <property type="project" value="InterPro"/>
</dbReference>
<dbReference type="PANTHER" id="PTHR46796">
    <property type="entry name" value="HTH-TYPE TRANSCRIPTIONAL ACTIVATOR RHAS-RELATED"/>
    <property type="match status" value="1"/>
</dbReference>
<gene>
    <name evidence="5" type="ORF">EYW47_36180</name>
</gene>
<evidence type="ECO:0000256" key="2">
    <source>
        <dbReference type="ARBA" id="ARBA00023125"/>
    </source>
</evidence>
<evidence type="ECO:0000256" key="3">
    <source>
        <dbReference type="ARBA" id="ARBA00023163"/>
    </source>
</evidence>
<protein>
    <submittedName>
        <fullName evidence="5">AraC family transcriptional regulator</fullName>
    </submittedName>
</protein>
<comment type="caution">
    <text evidence="5">The sequence shown here is derived from an EMBL/GenBank/DDBJ whole genome shotgun (WGS) entry which is preliminary data.</text>
</comment>
<dbReference type="SUPFAM" id="SSF46689">
    <property type="entry name" value="Homeodomain-like"/>
    <property type="match status" value="2"/>
</dbReference>
<dbReference type="GO" id="GO:0043565">
    <property type="term" value="F:sequence-specific DNA binding"/>
    <property type="evidence" value="ECO:0007669"/>
    <property type="project" value="InterPro"/>
</dbReference>
<dbReference type="EMBL" id="SMRP01000037">
    <property type="protein sequence ID" value="TDG17959.1"/>
    <property type="molecule type" value="Genomic_DNA"/>
</dbReference>
<evidence type="ECO:0000313" key="5">
    <source>
        <dbReference type="EMBL" id="TDG17959.1"/>
    </source>
</evidence>
<accession>A0A4R5LZ66</accession>
<dbReference type="InterPro" id="IPR018060">
    <property type="entry name" value="HTH_AraC"/>
</dbReference>
<sequence length="327" mass="36236">MQPTALQIEPSALRQYRYFESADLEDTCERIASVLQPHRLTPGPGRAGRKASYMNYVRFDNLSFGSLGYASPMRVDAGEISDYFLLLMSLDGYADVSVGGRRVMLSPTQGIVVSPSMRFDGIFSGDCEQFFVRVDKHALLAHSGYERLSMEPTIDLARPQIAPLLAQLRMLATSPETVALAQQNRHLALDIERLLVTLLLCGHPHSSADRPSTAVLPRTLRRAEAYIAEHACEPLTLTDIADAAGIPVRTLLHGFKRLRNTSPMQLVRTARIERSREMLMKADVDARVGDIALACGFANLGRFASAYRETYGETPSETLRRVQARIA</sequence>
<dbReference type="PROSITE" id="PS00041">
    <property type="entry name" value="HTH_ARAC_FAMILY_1"/>
    <property type="match status" value="1"/>
</dbReference>
<feature type="domain" description="HTH araC/xylS-type" evidence="4">
    <location>
        <begin position="221"/>
        <end position="321"/>
    </location>
</feature>
<dbReference type="InterPro" id="IPR018062">
    <property type="entry name" value="HTH_AraC-typ_CS"/>
</dbReference>
<dbReference type="InterPro" id="IPR009057">
    <property type="entry name" value="Homeodomain-like_sf"/>
</dbReference>
<keyword evidence="1" id="KW-0805">Transcription regulation</keyword>
<dbReference type="InterPro" id="IPR035418">
    <property type="entry name" value="AraC-bd_2"/>
</dbReference>